<protein>
    <recommendedName>
        <fullName evidence="24">Delta-like protein</fullName>
    </recommendedName>
</protein>
<evidence type="ECO:0000256" key="24">
    <source>
        <dbReference type="RuleBase" id="RU280815"/>
    </source>
</evidence>
<keyword evidence="19" id="KW-0325">Glycoprotein</keyword>
<dbReference type="PROSITE" id="PS01186">
    <property type="entry name" value="EGF_2"/>
    <property type="match status" value="1"/>
</dbReference>
<keyword evidence="12 24" id="KW-1133">Transmembrane helix</keyword>
<dbReference type="PRINTS" id="PR01452">
    <property type="entry name" value="LNOTCHREPEAT"/>
</dbReference>
<feature type="domain" description="LNR" evidence="28">
    <location>
        <begin position="481"/>
        <end position="517"/>
    </location>
</feature>
<dbReference type="PROSITE" id="PS50088">
    <property type="entry name" value="ANK_REPEAT"/>
    <property type="match status" value="4"/>
</dbReference>
<evidence type="ECO:0000256" key="17">
    <source>
        <dbReference type="ARBA" id="ARBA00023159"/>
    </source>
</evidence>
<keyword evidence="7 24" id="KW-0812">Transmembrane</keyword>
<dbReference type="SMART" id="SM00248">
    <property type="entry name" value="ANK"/>
    <property type="match status" value="7"/>
</dbReference>
<keyword evidence="4 24" id="KW-0217">Developmental protein</keyword>
<evidence type="ECO:0000256" key="25">
    <source>
        <dbReference type="SAM" id="MobiDB-lite"/>
    </source>
</evidence>
<feature type="disulfide bond" evidence="22">
    <location>
        <begin position="413"/>
        <end position="422"/>
    </location>
</feature>
<dbReference type="Pfam" id="PF06816">
    <property type="entry name" value="NOD"/>
    <property type="match status" value="1"/>
</dbReference>
<feature type="disulfide bond" evidence="23">
    <location>
        <begin position="169"/>
        <end position="178"/>
    </location>
</feature>
<keyword evidence="20" id="KW-0539">Nucleus</keyword>
<comment type="caution">
    <text evidence="30">The sequence shown here is derived from an EMBL/GenBank/DDBJ whole genome shotgun (WGS) entry which is preliminary data.</text>
</comment>
<dbReference type="PROSITE" id="PS50258">
    <property type="entry name" value="LNR"/>
    <property type="match status" value="2"/>
</dbReference>
<keyword evidence="9 24" id="KW-0677">Repeat</keyword>
<dbReference type="SMART" id="SM00181">
    <property type="entry name" value="EGF"/>
    <property type="match status" value="4"/>
</dbReference>
<dbReference type="PROSITE" id="PS00022">
    <property type="entry name" value="EGF_1"/>
    <property type="match status" value="4"/>
</dbReference>
<dbReference type="Gene3D" id="2.10.25.140">
    <property type="match status" value="1"/>
</dbReference>
<feature type="domain" description="EGF-like" evidence="27">
    <location>
        <begin position="387"/>
        <end position="423"/>
    </location>
</feature>
<evidence type="ECO:0000256" key="5">
    <source>
        <dbReference type="ARBA" id="ARBA00022475"/>
    </source>
</evidence>
<feature type="region of interest" description="Disordered" evidence="25">
    <location>
        <begin position="1103"/>
        <end position="1147"/>
    </location>
</feature>
<dbReference type="PROSITE" id="PS00010">
    <property type="entry name" value="ASX_HYDROXYL"/>
    <property type="match status" value="2"/>
</dbReference>
<evidence type="ECO:0000256" key="21">
    <source>
        <dbReference type="PROSITE-ProRule" id="PRU00023"/>
    </source>
</evidence>
<evidence type="ECO:0000256" key="15">
    <source>
        <dbReference type="ARBA" id="ARBA00023136"/>
    </source>
</evidence>
<dbReference type="EMBL" id="JAVFWL010000005">
    <property type="protein sequence ID" value="KAK6756335.1"/>
    <property type="molecule type" value="Genomic_DNA"/>
</dbReference>
<evidence type="ECO:0000256" key="22">
    <source>
        <dbReference type="PROSITE-ProRule" id="PRU00076"/>
    </source>
</evidence>
<dbReference type="CDD" id="cd00054">
    <property type="entry name" value="EGF_CA"/>
    <property type="match status" value="3"/>
</dbReference>
<evidence type="ECO:0000256" key="7">
    <source>
        <dbReference type="ARBA" id="ARBA00022692"/>
    </source>
</evidence>
<dbReference type="PANTHER" id="PTHR45836:SF13">
    <property type="entry name" value="PROTEIN CRUMBS"/>
    <property type="match status" value="1"/>
</dbReference>
<dbReference type="InterPro" id="IPR035993">
    <property type="entry name" value="Notch-like_dom_sf"/>
</dbReference>
<dbReference type="InterPro" id="IPR051355">
    <property type="entry name" value="Notch/Slit_guidance"/>
</dbReference>
<sequence>MSFFLALFPLVFSDESPYVLEHGSGVFTMTFWSTEVVYLNLCYVQWPSFPRSFSKPSCVFHPHPYNFTIHPEYATKIGRPLRNIQSDYITVSINVTDQRGGYHGHILETIMVDGSTPSRTVSTYTDVLSVDFEVRCNENFFGPRCGRFCKPSSAENFRYGCTHTGKKVCVSGWTGTNCSGMSDENRIISRFGRSNGSADLSKLQEPNSKECLPLFTAAAFITMFISCALYLISSQRRLNVIIVHMDRWSHIVLPAAFLLLTSATFQDYDEPCHPYACEFGDCIPEGSSFRCECRKDHVGETCNIWRSPLVNCDVDGPLTCFNNGICNTTKNSFTCVCSPNFTGFFCEEDVNECKASPCQNGGTCVNRPGSFFCMCPLGFKGEICDEPVEICSRDACENGGTCIDSKDGYVCHCPLGVMGRRCERDERVFKTSNNDSTRENPVTCADCPSKIVNGKCEGECNVPECGGDDGDCLNKNLFGECPHSSFCALAFRNGICDEICDTEACLFDGFDCMPKIPVCPEAISTYCSEHRADGICDEKCNQEGCDFDGGDCQGVPNKILSGELSVVVLTEPSYFVANVAGFLRSMSRTLRADVQIKNDQKGPKIFFWNEGKVGDRVKIEPKGIATRTPKKGKRGVIVWIEVDVAACVNECFSDVEVVASFIEASRERLSGMNMSIYSADAKRTRKVKTELNISLLVLLACVMIMIIIAVLFVLHEKTSRKRKIIENAPVWIPPTELENDKNVGYNGGNWQHRVVLEAAKRRRVDLSQIKLLEEQLNHKGQTIPRVFVLPKQKKIEPLPSRLYIEAASSNPISTPVAAEDINQRGPNGRTPVMVLVRNTIKTENQVIEDLTKLRTAGADLNLWDDSDDTALHVAVSSGRLALVRKLLQLGASPIIRDHKNSTCLHLAARICALDITKALLEVEEMKVEVDAVDDENRTALMLVAMHDRMDVKIAELLCDAGAKVNYDGDNKLSTWTGRTALHFAAKYDNAQMVAFLLGRNANKDCQDHECCTPLHLAASEGHEGPVKELIRAGASVMLRNDKSQTPYDTALVNNRVGVIGLLASGDNLRVQLYSNNGEIFASSTPPGLKCAKLLMARHARNGRVHAVPSSHVSPRSTHSTPTRHSHNAPSSCSDPVTPRSAGSAFPSPQYLNLMERSMEGSYKTTGQDRSVMFSASETKASEVLVGSPHSSTYGYFPQMEKQISIHSGYVDSGFETFTEGSSYNYSPQWSTSNNPINLSTLSPRERFVCPEGYIV</sequence>
<keyword evidence="10" id="KW-0221">Differentiation</keyword>
<evidence type="ECO:0000256" key="20">
    <source>
        <dbReference type="ARBA" id="ARBA00023242"/>
    </source>
</evidence>
<keyword evidence="17" id="KW-0010">Activator</keyword>
<evidence type="ECO:0000256" key="10">
    <source>
        <dbReference type="ARBA" id="ARBA00022782"/>
    </source>
</evidence>
<evidence type="ECO:0000256" key="12">
    <source>
        <dbReference type="ARBA" id="ARBA00022989"/>
    </source>
</evidence>
<dbReference type="Pfam" id="PF00066">
    <property type="entry name" value="Notch"/>
    <property type="match status" value="3"/>
</dbReference>
<dbReference type="Pfam" id="PF01414">
    <property type="entry name" value="DSL"/>
    <property type="match status" value="1"/>
</dbReference>
<dbReference type="PROSITE" id="PS01187">
    <property type="entry name" value="EGF_CA"/>
    <property type="match status" value="1"/>
</dbReference>
<proteinExistence type="inferred from homology"/>
<feature type="transmembrane region" description="Helical" evidence="26">
    <location>
        <begin position="693"/>
        <end position="714"/>
    </location>
</feature>
<dbReference type="InterPro" id="IPR009030">
    <property type="entry name" value="Growth_fac_rcpt_cys_sf"/>
</dbReference>
<dbReference type="SMART" id="SM01338">
    <property type="entry name" value="NOD"/>
    <property type="match status" value="1"/>
</dbReference>
<dbReference type="Pfam" id="PF12796">
    <property type="entry name" value="Ank_2"/>
    <property type="match status" value="2"/>
</dbReference>
<keyword evidence="8 24" id="KW-0732">Signal</keyword>
<dbReference type="Pfam" id="PF12661">
    <property type="entry name" value="hEGF"/>
    <property type="match status" value="1"/>
</dbReference>
<feature type="transmembrane region" description="Helical" evidence="26">
    <location>
        <begin position="212"/>
        <end position="232"/>
    </location>
</feature>
<evidence type="ECO:0000256" key="14">
    <source>
        <dbReference type="ARBA" id="ARBA00023043"/>
    </source>
</evidence>
<evidence type="ECO:0000256" key="11">
    <source>
        <dbReference type="ARBA" id="ARBA00022976"/>
    </source>
</evidence>
<feature type="repeat" description="ANK" evidence="21">
    <location>
        <begin position="866"/>
        <end position="898"/>
    </location>
</feature>
<dbReference type="SMART" id="SM00179">
    <property type="entry name" value="EGF_CA"/>
    <property type="match status" value="4"/>
</dbReference>
<feature type="domain" description="DSL" evidence="29">
    <location>
        <begin position="134"/>
        <end position="178"/>
    </location>
</feature>
<comment type="similarity">
    <text evidence="3">Belongs to the NOTCH family.</text>
</comment>
<feature type="disulfide bond" evidence="23">
    <location>
        <begin position="136"/>
        <end position="145"/>
    </location>
</feature>
<name>A0ABR1E0W5_NECAM</name>
<keyword evidence="18" id="KW-0804">Transcription</keyword>
<keyword evidence="16 22" id="KW-1015">Disulfide bond</keyword>
<evidence type="ECO:0000256" key="23">
    <source>
        <dbReference type="PROSITE-ProRule" id="PRU00377"/>
    </source>
</evidence>
<dbReference type="InterPro" id="IPR002110">
    <property type="entry name" value="Ankyrin_rpt"/>
</dbReference>
<evidence type="ECO:0000256" key="9">
    <source>
        <dbReference type="ARBA" id="ARBA00022737"/>
    </source>
</evidence>
<evidence type="ECO:0000256" key="18">
    <source>
        <dbReference type="ARBA" id="ARBA00023163"/>
    </source>
</evidence>
<feature type="repeat" description="ANK" evidence="21">
    <location>
        <begin position="935"/>
        <end position="969"/>
    </location>
</feature>
<dbReference type="InterPro" id="IPR000742">
    <property type="entry name" value="EGF"/>
</dbReference>
<evidence type="ECO:0000256" key="6">
    <source>
        <dbReference type="ARBA" id="ARBA00022536"/>
    </source>
</evidence>
<dbReference type="SUPFAM" id="SSF57196">
    <property type="entry name" value="EGF/Laminin"/>
    <property type="match status" value="2"/>
</dbReference>
<keyword evidence="31" id="KW-1185">Reference proteome</keyword>
<dbReference type="Pfam" id="PF00008">
    <property type="entry name" value="EGF"/>
    <property type="match status" value="2"/>
</dbReference>
<dbReference type="Gene3D" id="3.30.70.3310">
    <property type="match status" value="1"/>
</dbReference>
<dbReference type="InterPro" id="IPR000800">
    <property type="entry name" value="Notch_dom"/>
</dbReference>
<dbReference type="InterPro" id="IPR001881">
    <property type="entry name" value="EGF-like_Ca-bd_dom"/>
</dbReference>
<comment type="caution">
    <text evidence="22">Lacks conserved residue(s) required for the propagation of feature annotation.</text>
</comment>
<feature type="domain" description="EGF-like" evidence="27">
    <location>
        <begin position="308"/>
        <end position="347"/>
    </location>
</feature>
<dbReference type="InterPro" id="IPR000152">
    <property type="entry name" value="EGF-type_Asp/Asn_hydroxyl_site"/>
</dbReference>
<evidence type="ECO:0000256" key="4">
    <source>
        <dbReference type="ARBA" id="ARBA00022473"/>
    </source>
</evidence>
<dbReference type="Gene3D" id="3.30.300.320">
    <property type="match status" value="1"/>
</dbReference>
<dbReference type="InterPro" id="IPR013032">
    <property type="entry name" value="EGF-like_CS"/>
</dbReference>
<keyword evidence="15 24" id="KW-0472">Membrane</keyword>
<gene>
    <name evidence="30" type="primary">Necator_chrV.g19421</name>
    <name evidence="30" type="ORF">RB195_014629</name>
</gene>
<dbReference type="SUPFAM" id="SSF90193">
    <property type="entry name" value="Notch domain"/>
    <property type="match status" value="2"/>
</dbReference>
<comment type="subcellular location">
    <subcellularLocation>
        <location evidence="2">Cell membrane</location>
        <topology evidence="2">Single-pass type I membrane protein</topology>
    </subcellularLocation>
    <subcellularLocation>
        <location evidence="24">Membrane</location>
        <topology evidence="24">Single-pass type I membrane protein</topology>
    </subcellularLocation>
    <subcellularLocation>
        <location evidence="1">Nucleus</location>
    </subcellularLocation>
</comment>
<feature type="compositionally biased region" description="Polar residues" evidence="25">
    <location>
        <begin position="1110"/>
        <end position="1120"/>
    </location>
</feature>
<evidence type="ECO:0000313" key="30">
    <source>
        <dbReference type="EMBL" id="KAK6756335.1"/>
    </source>
</evidence>
<dbReference type="InterPro" id="IPR001774">
    <property type="entry name" value="DSL"/>
</dbReference>
<evidence type="ECO:0000256" key="26">
    <source>
        <dbReference type="SAM" id="Phobius"/>
    </source>
</evidence>
<dbReference type="Gene3D" id="1.25.40.20">
    <property type="entry name" value="Ankyrin repeat-containing domain"/>
    <property type="match status" value="1"/>
</dbReference>
<evidence type="ECO:0000256" key="16">
    <source>
        <dbReference type="ARBA" id="ARBA00023157"/>
    </source>
</evidence>
<keyword evidence="5" id="KW-1003">Cell membrane</keyword>
<keyword evidence="11" id="KW-0914">Notch signaling pathway</keyword>
<evidence type="ECO:0000313" key="31">
    <source>
        <dbReference type="Proteomes" id="UP001303046"/>
    </source>
</evidence>
<dbReference type="PROSITE" id="PS50297">
    <property type="entry name" value="ANK_REP_REGION"/>
    <property type="match status" value="3"/>
</dbReference>
<feature type="disulfide bond" evidence="22">
    <location>
        <begin position="375"/>
        <end position="384"/>
    </location>
</feature>
<evidence type="ECO:0000256" key="2">
    <source>
        <dbReference type="ARBA" id="ARBA00004251"/>
    </source>
</evidence>
<comment type="function">
    <text evidence="24">Putative Notch ligand involved in the mediation of Notch signaling.</text>
</comment>
<dbReference type="InterPro" id="IPR010660">
    <property type="entry name" value="Notch_NOD_dom"/>
</dbReference>
<accession>A0ABR1E0W5</accession>
<dbReference type="SMART" id="SM00051">
    <property type="entry name" value="DSL"/>
    <property type="match status" value="1"/>
</dbReference>
<keyword evidence="13" id="KW-0805">Transcription regulation</keyword>
<dbReference type="Gene3D" id="2.10.25.10">
    <property type="entry name" value="Laminin"/>
    <property type="match status" value="3"/>
</dbReference>
<dbReference type="PANTHER" id="PTHR45836">
    <property type="entry name" value="SLIT HOMOLOG"/>
    <property type="match status" value="1"/>
</dbReference>
<evidence type="ECO:0000259" key="28">
    <source>
        <dbReference type="PROSITE" id="PS50258"/>
    </source>
</evidence>
<keyword evidence="6 22" id="KW-0245">EGF-like domain</keyword>
<dbReference type="PROSITE" id="PS51051">
    <property type="entry name" value="DSL"/>
    <property type="match status" value="1"/>
</dbReference>
<dbReference type="SUPFAM" id="SSF57184">
    <property type="entry name" value="Growth factor receptor domain"/>
    <property type="match status" value="1"/>
</dbReference>
<evidence type="ECO:0000256" key="19">
    <source>
        <dbReference type="ARBA" id="ARBA00023180"/>
    </source>
</evidence>
<evidence type="ECO:0000256" key="1">
    <source>
        <dbReference type="ARBA" id="ARBA00004123"/>
    </source>
</evidence>
<dbReference type="PROSITE" id="PS50026">
    <property type="entry name" value="EGF_3"/>
    <property type="match status" value="3"/>
</dbReference>
<reference evidence="30 31" key="1">
    <citation type="submission" date="2023-08" db="EMBL/GenBank/DDBJ databases">
        <title>A Necator americanus chromosomal reference genome.</title>
        <authorList>
            <person name="Ilik V."/>
            <person name="Petrzelkova K.J."/>
            <person name="Pardy F."/>
            <person name="Fuh T."/>
            <person name="Niatou-Singa F.S."/>
            <person name="Gouil Q."/>
            <person name="Baker L."/>
            <person name="Ritchie M.E."/>
            <person name="Jex A.R."/>
            <person name="Gazzola D."/>
            <person name="Li H."/>
            <person name="Toshio Fujiwara R."/>
            <person name="Zhan B."/>
            <person name="Aroian R.V."/>
            <person name="Pafco B."/>
            <person name="Schwarz E.M."/>
        </authorList>
    </citation>
    <scope>NUCLEOTIDE SEQUENCE [LARGE SCALE GENOMIC DNA]</scope>
    <source>
        <strain evidence="30 31">Aroian</strain>
        <tissue evidence="30">Whole animal</tissue>
    </source>
</reference>
<evidence type="ECO:0000256" key="3">
    <source>
        <dbReference type="ARBA" id="ARBA00005847"/>
    </source>
</evidence>
<evidence type="ECO:0000259" key="27">
    <source>
        <dbReference type="PROSITE" id="PS50026"/>
    </source>
</evidence>
<feature type="domain" description="LNR" evidence="28">
    <location>
        <begin position="519"/>
        <end position="557"/>
    </location>
</feature>
<evidence type="ECO:0000256" key="8">
    <source>
        <dbReference type="ARBA" id="ARBA00022729"/>
    </source>
</evidence>
<dbReference type="InterPro" id="IPR018097">
    <property type="entry name" value="EGF_Ca-bd_CS"/>
</dbReference>
<dbReference type="Proteomes" id="UP001303046">
    <property type="component" value="Unassembled WGS sequence"/>
</dbReference>
<feature type="disulfide bond" evidence="23">
    <location>
        <begin position="149"/>
        <end position="161"/>
    </location>
</feature>
<evidence type="ECO:0000259" key="29">
    <source>
        <dbReference type="PROSITE" id="PS51051"/>
    </source>
</evidence>
<keyword evidence="14 21" id="KW-0040">ANK repeat</keyword>
<feature type="domain" description="EGF-like" evidence="27">
    <location>
        <begin position="349"/>
        <end position="385"/>
    </location>
</feature>
<feature type="repeat" description="ANK" evidence="21">
    <location>
        <begin position="1009"/>
        <end position="1041"/>
    </location>
</feature>
<feature type="disulfide bond" evidence="22">
    <location>
        <begin position="337"/>
        <end position="346"/>
    </location>
</feature>
<feature type="repeat" description="ANK" evidence="21">
    <location>
        <begin position="976"/>
        <end position="1008"/>
    </location>
</feature>
<dbReference type="SUPFAM" id="SSF48403">
    <property type="entry name" value="Ankyrin repeat"/>
    <property type="match status" value="1"/>
</dbReference>
<dbReference type="SMART" id="SM00004">
    <property type="entry name" value="NL"/>
    <property type="match status" value="3"/>
</dbReference>
<dbReference type="InterPro" id="IPR036770">
    <property type="entry name" value="Ankyrin_rpt-contain_sf"/>
</dbReference>
<evidence type="ECO:0000256" key="13">
    <source>
        <dbReference type="ARBA" id="ARBA00023015"/>
    </source>
</evidence>
<organism evidence="30 31">
    <name type="scientific">Necator americanus</name>
    <name type="common">Human hookworm</name>
    <dbReference type="NCBI Taxonomy" id="51031"/>
    <lineage>
        <taxon>Eukaryota</taxon>
        <taxon>Metazoa</taxon>
        <taxon>Ecdysozoa</taxon>
        <taxon>Nematoda</taxon>
        <taxon>Chromadorea</taxon>
        <taxon>Rhabditida</taxon>
        <taxon>Rhabditina</taxon>
        <taxon>Rhabditomorpha</taxon>
        <taxon>Strongyloidea</taxon>
        <taxon>Ancylostomatidae</taxon>
        <taxon>Bunostominae</taxon>
        <taxon>Necator</taxon>
    </lineage>
</organism>